<evidence type="ECO:0000259" key="1">
    <source>
        <dbReference type="PROSITE" id="PS01031"/>
    </source>
</evidence>
<dbReference type="PANTHER" id="PTHR11527">
    <property type="entry name" value="HEAT-SHOCK PROTEIN 20 FAMILY MEMBER"/>
    <property type="match status" value="1"/>
</dbReference>
<dbReference type="EMBL" id="LAZR01028586">
    <property type="protein sequence ID" value="KKL62136.1"/>
    <property type="molecule type" value="Genomic_DNA"/>
</dbReference>
<dbReference type="AlphaFoldDB" id="A0A0F9E7D5"/>
<dbReference type="SUPFAM" id="SSF49764">
    <property type="entry name" value="HSP20-like chaperones"/>
    <property type="match status" value="1"/>
</dbReference>
<gene>
    <name evidence="2" type="ORF">LCGC14_2188220</name>
</gene>
<dbReference type="Pfam" id="PF00011">
    <property type="entry name" value="HSP20"/>
    <property type="match status" value="1"/>
</dbReference>
<feature type="domain" description="SHSP" evidence="1">
    <location>
        <begin position="36"/>
        <end position="147"/>
    </location>
</feature>
<protein>
    <recommendedName>
        <fullName evidence="1">SHSP domain-containing protein</fullName>
    </recommendedName>
</protein>
<accession>A0A0F9E7D5</accession>
<dbReference type="InterPro" id="IPR002068">
    <property type="entry name" value="A-crystallin/Hsp20_dom"/>
</dbReference>
<comment type="caution">
    <text evidence="2">The sequence shown here is derived from an EMBL/GenBank/DDBJ whole genome shotgun (WGS) entry which is preliminary data.</text>
</comment>
<dbReference type="InterPro" id="IPR008978">
    <property type="entry name" value="HSP20-like_chaperone"/>
</dbReference>
<dbReference type="InterPro" id="IPR031107">
    <property type="entry name" value="Small_HSP"/>
</dbReference>
<dbReference type="PROSITE" id="PS01031">
    <property type="entry name" value="SHSP"/>
    <property type="match status" value="1"/>
</dbReference>
<organism evidence="2">
    <name type="scientific">marine sediment metagenome</name>
    <dbReference type="NCBI Taxonomy" id="412755"/>
    <lineage>
        <taxon>unclassified sequences</taxon>
        <taxon>metagenomes</taxon>
        <taxon>ecological metagenomes</taxon>
    </lineage>
</organism>
<sequence>MELIKWTPQRDLFNFHNRFGHMFDDFFCPTTENGEELSMGNWNPVVDIYDNEDIIVINAELPGVGKKDILIDIKGKVVTLKGERLSESETKDETYYRRERSFGKFERVFVLPVEVNPDKVKADFKDGVLKIFIPKPEEQKTKKITIH</sequence>
<evidence type="ECO:0000313" key="2">
    <source>
        <dbReference type="EMBL" id="KKL62136.1"/>
    </source>
</evidence>
<dbReference type="Gene3D" id="2.60.40.790">
    <property type="match status" value="1"/>
</dbReference>
<name>A0A0F9E7D5_9ZZZZ</name>
<dbReference type="CDD" id="cd06464">
    <property type="entry name" value="ACD_sHsps-like"/>
    <property type="match status" value="1"/>
</dbReference>
<proteinExistence type="predicted"/>
<reference evidence="2" key="1">
    <citation type="journal article" date="2015" name="Nature">
        <title>Complex archaea that bridge the gap between prokaryotes and eukaryotes.</title>
        <authorList>
            <person name="Spang A."/>
            <person name="Saw J.H."/>
            <person name="Jorgensen S.L."/>
            <person name="Zaremba-Niedzwiedzka K."/>
            <person name="Martijn J."/>
            <person name="Lind A.E."/>
            <person name="van Eijk R."/>
            <person name="Schleper C."/>
            <person name="Guy L."/>
            <person name="Ettema T.J."/>
        </authorList>
    </citation>
    <scope>NUCLEOTIDE SEQUENCE</scope>
</reference>